<feature type="domain" description="(S)-ureidoglycine aminohydrolase cupin" evidence="1">
    <location>
        <begin position="86"/>
        <end position="133"/>
    </location>
</feature>
<dbReference type="Gene3D" id="2.60.120.10">
    <property type="entry name" value="Jelly Rolls"/>
    <property type="match status" value="1"/>
</dbReference>
<dbReference type="InterPro" id="IPR011051">
    <property type="entry name" value="RmlC_Cupin_sf"/>
</dbReference>
<dbReference type="AlphaFoldDB" id="A0A381PRB5"/>
<accession>A0A381PRB5</accession>
<gene>
    <name evidence="2" type="ORF">METZ01_LOCUS22008</name>
</gene>
<dbReference type="Pfam" id="PF05899">
    <property type="entry name" value="Cupin_3"/>
    <property type="match status" value="1"/>
</dbReference>
<evidence type="ECO:0000313" key="2">
    <source>
        <dbReference type="EMBL" id="SUZ69154.1"/>
    </source>
</evidence>
<dbReference type="InterPro" id="IPR008579">
    <property type="entry name" value="UGlyAH_Cupin_dom"/>
</dbReference>
<name>A0A381PRB5_9ZZZZ</name>
<dbReference type="SUPFAM" id="SSF51182">
    <property type="entry name" value="RmlC-like cupins"/>
    <property type="match status" value="1"/>
</dbReference>
<dbReference type="EMBL" id="UINC01001053">
    <property type="protein sequence ID" value="SUZ69154.1"/>
    <property type="molecule type" value="Genomic_DNA"/>
</dbReference>
<reference evidence="2" key="1">
    <citation type="submission" date="2018-05" db="EMBL/GenBank/DDBJ databases">
        <authorList>
            <person name="Lanie J.A."/>
            <person name="Ng W.-L."/>
            <person name="Kazmierczak K.M."/>
            <person name="Andrzejewski T.M."/>
            <person name="Davidsen T.M."/>
            <person name="Wayne K.J."/>
            <person name="Tettelin H."/>
            <person name="Glass J.I."/>
            <person name="Rusch D."/>
            <person name="Podicherti R."/>
            <person name="Tsui H.-C.T."/>
            <person name="Winkler M.E."/>
        </authorList>
    </citation>
    <scope>NUCLEOTIDE SEQUENCE</scope>
</reference>
<evidence type="ECO:0000259" key="1">
    <source>
        <dbReference type="Pfam" id="PF05899"/>
    </source>
</evidence>
<dbReference type="InterPro" id="IPR014710">
    <property type="entry name" value="RmlC-like_jellyroll"/>
</dbReference>
<organism evidence="2">
    <name type="scientific">marine metagenome</name>
    <dbReference type="NCBI Taxonomy" id="408172"/>
    <lineage>
        <taxon>unclassified sequences</taxon>
        <taxon>metagenomes</taxon>
        <taxon>ecological metagenomes</taxon>
    </lineage>
</organism>
<sequence>MMNRTILITVAAIFTSMIVLAHDHGEVVKPAKISQSDVSGDIYNRSNMVKTTHKDGHTSLDVTTLVSSSGEYCTGMYQSEETHMEVTEHWGVDEFFYIIEGSITLTSSDGTVMTVNSGEAASIPEEWTGQWDTEGYSKIWAVHSEDLSYCN</sequence>
<protein>
    <recommendedName>
        <fullName evidence="1">(S)-ureidoglycine aminohydrolase cupin domain-containing protein</fullName>
    </recommendedName>
</protein>
<proteinExistence type="predicted"/>